<evidence type="ECO:0000313" key="10">
    <source>
        <dbReference type="Proteomes" id="UP000824782"/>
    </source>
</evidence>
<proteinExistence type="predicted"/>
<feature type="chain" id="PRO_5043843388" description="Ig-like domain-containing protein" evidence="7">
    <location>
        <begin position="22"/>
        <end position="114"/>
    </location>
</feature>
<reference evidence="9" key="1">
    <citation type="thesis" date="2020" institute="ProQuest LLC" country="789 East Eisenhower Parkway, Ann Arbor, MI, USA">
        <title>Comparative Genomics and Chromosome Evolution.</title>
        <authorList>
            <person name="Mudd A.B."/>
        </authorList>
    </citation>
    <scope>NUCLEOTIDE SEQUENCE</scope>
    <source>
        <strain evidence="9">237g6f4</strain>
        <tissue evidence="9">Blood</tissue>
    </source>
</reference>
<dbReference type="Gene3D" id="2.60.40.10">
    <property type="entry name" value="Immunoglobulins"/>
    <property type="match status" value="1"/>
</dbReference>
<feature type="signal peptide" evidence="7">
    <location>
        <begin position="1"/>
        <end position="21"/>
    </location>
</feature>
<evidence type="ECO:0000256" key="5">
    <source>
        <dbReference type="ARBA" id="ARBA00023319"/>
    </source>
</evidence>
<accession>A0AAV7DH68</accession>
<name>A0AAV7DH68_ENGPU</name>
<dbReference type="InterPro" id="IPR036179">
    <property type="entry name" value="Ig-like_dom_sf"/>
</dbReference>
<keyword evidence="5" id="KW-0393">Immunoglobulin domain</keyword>
<dbReference type="Pfam" id="PF07686">
    <property type="entry name" value="V-set"/>
    <property type="match status" value="1"/>
</dbReference>
<dbReference type="GO" id="GO:0042605">
    <property type="term" value="F:peptide antigen binding"/>
    <property type="evidence" value="ECO:0007669"/>
    <property type="project" value="TreeGrafter"/>
</dbReference>
<evidence type="ECO:0000259" key="8">
    <source>
        <dbReference type="PROSITE" id="PS50835"/>
    </source>
</evidence>
<comment type="caution">
    <text evidence="9">The sequence shown here is derived from an EMBL/GenBank/DDBJ whole genome shotgun (WGS) entry which is preliminary data.</text>
</comment>
<evidence type="ECO:0000256" key="7">
    <source>
        <dbReference type="SAM" id="SignalP"/>
    </source>
</evidence>
<evidence type="ECO:0000256" key="4">
    <source>
        <dbReference type="ARBA" id="ARBA00023170"/>
    </source>
</evidence>
<dbReference type="InterPro" id="IPR013783">
    <property type="entry name" value="Ig-like_fold"/>
</dbReference>
<protein>
    <recommendedName>
        <fullName evidence="8">Ig-like domain-containing protein</fullName>
    </recommendedName>
</protein>
<keyword evidence="4" id="KW-0675">Receptor</keyword>
<feature type="domain" description="Ig-like" evidence="8">
    <location>
        <begin position="21"/>
        <end position="114"/>
    </location>
</feature>
<dbReference type="InterPro" id="IPR013106">
    <property type="entry name" value="Ig_V-set"/>
</dbReference>
<sequence length="114" mass="12968">MPPSQLLLILIIYLHNGKCTGDVIQMPPILTVDQGHTATMSCEYTDSAFYSLQWFKQIQGKGLVSLSILRVDNKNNTQDRYVFSLKKDKKLSTMFIVNLDVEDSAVYWCGFEAQ</sequence>
<dbReference type="Proteomes" id="UP000824782">
    <property type="component" value="Unassembled WGS sequence"/>
</dbReference>
<gene>
    <name evidence="9" type="ORF">GDO81_001851</name>
</gene>
<keyword evidence="10" id="KW-1185">Reference proteome</keyword>
<keyword evidence="6" id="KW-1279">T cell receptor</keyword>
<keyword evidence="1 7" id="KW-0732">Signal</keyword>
<keyword evidence="2" id="KW-0391">Immunity</keyword>
<dbReference type="InterPro" id="IPR051006">
    <property type="entry name" value="TCR_variable_domain"/>
</dbReference>
<evidence type="ECO:0000256" key="2">
    <source>
        <dbReference type="ARBA" id="ARBA00022859"/>
    </source>
</evidence>
<dbReference type="PANTHER" id="PTHR19343">
    <property type="entry name" value="T CELL RECEPTOR ALPHA VARIABLE 1-2"/>
    <property type="match status" value="1"/>
</dbReference>
<dbReference type="PANTHER" id="PTHR19343:SF13">
    <property type="entry name" value="T CELL RECEPTOR ALPHA VARIABLE 21"/>
    <property type="match status" value="1"/>
</dbReference>
<organism evidence="9 10">
    <name type="scientific">Engystomops pustulosus</name>
    <name type="common">Tungara frog</name>
    <name type="synonym">Physalaemus pustulosus</name>
    <dbReference type="NCBI Taxonomy" id="76066"/>
    <lineage>
        <taxon>Eukaryota</taxon>
        <taxon>Metazoa</taxon>
        <taxon>Chordata</taxon>
        <taxon>Craniata</taxon>
        <taxon>Vertebrata</taxon>
        <taxon>Euteleostomi</taxon>
        <taxon>Amphibia</taxon>
        <taxon>Batrachia</taxon>
        <taxon>Anura</taxon>
        <taxon>Neobatrachia</taxon>
        <taxon>Hyloidea</taxon>
        <taxon>Leptodactylidae</taxon>
        <taxon>Leiuperinae</taxon>
        <taxon>Engystomops</taxon>
    </lineage>
</organism>
<dbReference type="SUPFAM" id="SSF48726">
    <property type="entry name" value="Immunoglobulin"/>
    <property type="match status" value="1"/>
</dbReference>
<evidence type="ECO:0000256" key="3">
    <source>
        <dbReference type="ARBA" id="ARBA00023130"/>
    </source>
</evidence>
<evidence type="ECO:0000256" key="6">
    <source>
        <dbReference type="ARBA" id="ARBA00043266"/>
    </source>
</evidence>
<dbReference type="EMBL" id="WNYA01000001">
    <property type="protein sequence ID" value="KAG8596325.1"/>
    <property type="molecule type" value="Genomic_DNA"/>
</dbReference>
<evidence type="ECO:0000313" key="9">
    <source>
        <dbReference type="EMBL" id="KAG8596325.1"/>
    </source>
</evidence>
<dbReference type="SMART" id="SM00406">
    <property type="entry name" value="IGv"/>
    <property type="match status" value="1"/>
</dbReference>
<dbReference type="GO" id="GO:0002250">
    <property type="term" value="P:adaptive immune response"/>
    <property type="evidence" value="ECO:0007669"/>
    <property type="project" value="UniProtKB-KW"/>
</dbReference>
<dbReference type="GO" id="GO:0042101">
    <property type="term" value="C:T cell receptor complex"/>
    <property type="evidence" value="ECO:0007669"/>
    <property type="project" value="UniProtKB-KW"/>
</dbReference>
<evidence type="ECO:0000256" key="1">
    <source>
        <dbReference type="ARBA" id="ARBA00022729"/>
    </source>
</evidence>
<dbReference type="PROSITE" id="PS50835">
    <property type="entry name" value="IG_LIKE"/>
    <property type="match status" value="1"/>
</dbReference>
<dbReference type="AlphaFoldDB" id="A0AAV7DH68"/>
<keyword evidence="3" id="KW-1064">Adaptive immunity</keyword>
<dbReference type="InterPro" id="IPR007110">
    <property type="entry name" value="Ig-like_dom"/>
</dbReference>